<dbReference type="Proteomes" id="UP000708208">
    <property type="component" value="Unassembled WGS sequence"/>
</dbReference>
<protein>
    <submittedName>
        <fullName evidence="1">Uncharacterized protein</fullName>
    </submittedName>
</protein>
<comment type="caution">
    <text evidence="1">The sequence shown here is derived from an EMBL/GenBank/DDBJ whole genome shotgun (WGS) entry which is preliminary data.</text>
</comment>
<dbReference type="EMBL" id="CAJVCH010535659">
    <property type="protein sequence ID" value="CAG7825292.1"/>
    <property type="molecule type" value="Genomic_DNA"/>
</dbReference>
<evidence type="ECO:0000313" key="1">
    <source>
        <dbReference type="EMBL" id="CAG7825292.1"/>
    </source>
</evidence>
<evidence type="ECO:0000313" key="2">
    <source>
        <dbReference type="Proteomes" id="UP000708208"/>
    </source>
</evidence>
<reference evidence="1" key="1">
    <citation type="submission" date="2021-06" db="EMBL/GenBank/DDBJ databases">
        <authorList>
            <person name="Hodson N. C."/>
            <person name="Mongue J. A."/>
            <person name="Jaron S. K."/>
        </authorList>
    </citation>
    <scope>NUCLEOTIDE SEQUENCE</scope>
</reference>
<proteinExistence type="predicted"/>
<keyword evidence="2" id="KW-1185">Reference proteome</keyword>
<organism evidence="1 2">
    <name type="scientific">Allacma fusca</name>
    <dbReference type="NCBI Taxonomy" id="39272"/>
    <lineage>
        <taxon>Eukaryota</taxon>
        <taxon>Metazoa</taxon>
        <taxon>Ecdysozoa</taxon>
        <taxon>Arthropoda</taxon>
        <taxon>Hexapoda</taxon>
        <taxon>Collembola</taxon>
        <taxon>Symphypleona</taxon>
        <taxon>Sminthuridae</taxon>
        <taxon>Allacma</taxon>
    </lineage>
</organism>
<accession>A0A8J2L4C2</accession>
<sequence>MKSLQRRFDHVELPTNVLIAPVEYLYLWWDPLPKGKPRRCSDMRIKAMIDIKIQHKINGSVQGSYYDSFDTQRSSKFSNRVRKNDVQFVVLRLIGRSVSATEDIILPIPKGYPNTYEDHLPMPKSDETVAGIKIRHNNMNKPLLVTED</sequence>
<gene>
    <name evidence="1" type="ORF">AFUS01_LOCUS35410</name>
</gene>
<name>A0A8J2L4C2_9HEXA</name>
<dbReference type="AlphaFoldDB" id="A0A8J2L4C2"/>